<keyword evidence="4" id="KW-1185">Reference proteome</keyword>
<dbReference type="SUPFAM" id="SSF53850">
    <property type="entry name" value="Periplasmic binding protein-like II"/>
    <property type="match status" value="1"/>
</dbReference>
<dbReference type="Proteomes" id="UP000717752">
    <property type="component" value="Unassembled WGS sequence"/>
</dbReference>
<keyword evidence="1" id="KW-0732">Signal</keyword>
<accession>A0ABS7GY15</accession>
<proteinExistence type="predicted"/>
<keyword evidence="2" id="KW-0574">Periplasm</keyword>
<evidence type="ECO:0000313" key="3">
    <source>
        <dbReference type="EMBL" id="MBW9054661.1"/>
    </source>
</evidence>
<dbReference type="Gene3D" id="3.40.190.10">
    <property type="entry name" value="Periplasmic binding protein-like II"/>
    <property type="match status" value="2"/>
</dbReference>
<reference evidence="3 4" key="1">
    <citation type="journal article" date="2021" name="MBio">
        <title>Poor Competitiveness of Bradyrhizobium in Pigeon Pea Root Colonization in Indian Soils.</title>
        <authorList>
            <person name="Chalasani D."/>
            <person name="Basu A."/>
            <person name="Pullabhotla S.V.S.R.N."/>
            <person name="Jorrin B."/>
            <person name="Neal A.L."/>
            <person name="Poole P.S."/>
            <person name="Podile A.R."/>
            <person name="Tkacz A."/>
        </authorList>
    </citation>
    <scope>NUCLEOTIDE SEQUENCE [LARGE SCALE GENOMIC DNA]</scope>
    <source>
        <strain evidence="3 4">HU56</strain>
    </source>
</reference>
<sequence length="348" mass="37726">MHYRDFIGALVLLAGLGVSSMSLAEPGKLTVVGAGGVLQDAERKAFFEPFAKSSGIAVTEDSYSGQMAKVRAMVASGSVSWDVMQVEQNTLLSGCAEGLFEELDWSKIANRDDFIPEAYSDCGVGAFVWSMVPSYDRSKTADGPQNWADFWDMKKWPGKRGFRQTAKMTLEIALLADGVSPGEVYKVLATKAGQDRAFAKLDRIKGDIIWWTSGAESLERLAAGDVVATATFNGRVTAANASGKNFALIWDGQVYGIDYWGIVKGSSNRENAQKFIAFAASDAAQSAFPQYIAYGVTNKKAIQSIKPELAKDLPTTEENLKSAVGLNTEFWADNGEALEARFATWRAQ</sequence>
<dbReference type="EMBL" id="JAEUAK010000007">
    <property type="protein sequence ID" value="MBW9054661.1"/>
    <property type="molecule type" value="Genomic_DNA"/>
</dbReference>
<name>A0ABS7GY15_9HYPH</name>
<dbReference type="Pfam" id="PF13416">
    <property type="entry name" value="SBP_bac_8"/>
    <property type="match status" value="1"/>
</dbReference>
<organism evidence="3 4">
    <name type="scientific">Rhizobium mesosinicum</name>
    <dbReference type="NCBI Taxonomy" id="335017"/>
    <lineage>
        <taxon>Bacteria</taxon>
        <taxon>Pseudomonadati</taxon>
        <taxon>Pseudomonadota</taxon>
        <taxon>Alphaproteobacteria</taxon>
        <taxon>Hyphomicrobiales</taxon>
        <taxon>Rhizobiaceae</taxon>
        <taxon>Rhizobium/Agrobacterium group</taxon>
        <taxon>Rhizobium</taxon>
    </lineage>
</organism>
<protein>
    <submittedName>
        <fullName evidence="3">ABC transporter substrate-binding protein</fullName>
    </submittedName>
</protein>
<gene>
    <name evidence="3" type="ORF">JNB85_19855</name>
</gene>
<evidence type="ECO:0000256" key="1">
    <source>
        <dbReference type="ARBA" id="ARBA00022729"/>
    </source>
</evidence>
<dbReference type="RefSeq" id="WP_220336014.1">
    <property type="nucleotide sequence ID" value="NZ_JAEUAK010000007.1"/>
</dbReference>
<dbReference type="PANTHER" id="PTHR30222:SF2">
    <property type="entry name" value="ABC TRANSPORTER SUBSTRATE-BINDING PROTEIN"/>
    <property type="match status" value="1"/>
</dbReference>
<evidence type="ECO:0000313" key="4">
    <source>
        <dbReference type="Proteomes" id="UP000717752"/>
    </source>
</evidence>
<evidence type="ECO:0000256" key="2">
    <source>
        <dbReference type="ARBA" id="ARBA00022764"/>
    </source>
</evidence>
<dbReference type="CDD" id="cd13589">
    <property type="entry name" value="PBP2_polyamine_RpCGA009"/>
    <property type="match status" value="1"/>
</dbReference>
<dbReference type="InterPro" id="IPR006059">
    <property type="entry name" value="SBP"/>
</dbReference>
<dbReference type="PANTHER" id="PTHR30222">
    <property type="entry name" value="SPERMIDINE/PUTRESCINE-BINDING PERIPLASMIC PROTEIN"/>
    <property type="match status" value="1"/>
</dbReference>
<comment type="caution">
    <text evidence="3">The sequence shown here is derived from an EMBL/GenBank/DDBJ whole genome shotgun (WGS) entry which is preliminary data.</text>
</comment>